<feature type="domain" description="Exonuclease" evidence="7">
    <location>
        <begin position="164"/>
        <end position="412"/>
    </location>
</feature>
<organism evidence="8 9">
    <name type="scientific">Venturia effusa</name>
    <dbReference type="NCBI Taxonomy" id="50376"/>
    <lineage>
        <taxon>Eukaryota</taxon>
        <taxon>Fungi</taxon>
        <taxon>Dikarya</taxon>
        <taxon>Ascomycota</taxon>
        <taxon>Pezizomycotina</taxon>
        <taxon>Dothideomycetes</taxon>
        <taxon>Pleosporomycetidae</taxon>
        <taxon>Venturiales</taxon>
        <taxon>Venturiaceae</taxon>
        <taxon>Venturia</taxon>
    </lineage>
</organism>
<dbReference type="EMBL" id="CP042192">
    <property type="protein sequence ID" value="QDS72575.1"/>
    <property type="molecule type" value="Genomic_DNA"/>
</dbReference>
<evidence type="ECO:0000256" key="6">
    <source>
        <dbReference type="SAM" id="MobiDB-lite"/>
    </source>
</evidence>
<dbReference type="Gene3D" id="3.30.420.10">
    <property type="entry name" value="Ribonuclease H-like superfamily/Ribonuclease H"/>
    <property type="match status" value="1"/>
</dbReference>
<dbReference type="OrthoDB" id="16516at2759"/>
<dbReference type="SUPFAM" id="SSF53098">
    <property type="entry name" value="Ribonuclease H-like"/>
    <property type="match status" value="1"/>
</dbReference>
<feature type="compositionally biased region" description="Basic and acidic residues" evidence="6">
    <location>
        <begin position="307"/>
        <end position="329"/>
    </location>
</feature>
<keyword evidence="3" id="KW-0378">Hydrolase</keyword>
<feature type="region of interest" description="Disordered" evidence="6">
    <location>
        <begin position="307"/>
        <end position="333"/>
    </location>
</feature>
<dbReference type="InterPro" id="IPR047021">
    <property type="entry name" value="REXO1/3/4-like"/>
</dbReference>
<keyword evidence="9" id="KW-1185">Reference proteome</keyword>
<evidence type="ECO:0000256" key="5">
    <source>
        <dbReference type="ARBA" id="ARBA00025599"/>
    </source>
</evidence>
<dbReference type="AlphaFoldDB" id="A0A517LAB8"/>
<sequence length="456" mass="50532">MASNGRGHHMDHHSCVSNDYDIQYFSTLQSLVHDVGTLSKHGYTVKPLTALDFEGLKRCSGCRKPMKKFLRPTQPPAHVSNTSSTPSIKDAEESKVPKLRCMFHPGTPVDKLWTCCRRHVAAEPCAGRIDHVAAQYPGVDQLERSHQYHATPKADSRKNPNIRAAVAIDCEMGMSKAGDSELIRVTVVDYFTSTPLIDRLVWPDAELLHPNTKYSGVTWAQLHYARNTSSCLFGIANARKAVWNFVGPETIVVGHAASNDLRSLRWIHHAVVDSLVLGWIEQTPIREAKEAERRRDIENQRAIKAKALRDKKEAEKAAKEQTKEQKAAPRSDAVPCPILPIPVPIAAKETPHQNQATKTKSRGITGDLSLKSLTLGKLGRDIQNAGNKGHDSLEDAIAARDIVHWFITNPSILGEELDKLRIAKLEPTTMSGRKRKAEDVKGGIRVVQTVKPSLLD</sequence>
<reference evidence="8 9" key="1">
    <citation type="submission" date="2019-07" db="EMBL/GenBank/DDBJ databases">
        <title>Finished genome of Venturia effusa.</title>
        <authorList>
            <person name="Young C.A."/>
            <person name="Cox M.P."/>
            <person name="Ganley A.R.D."/>
            <person name="David W.J."/>
        </authorList>
    </citation>
    <scope>NUCLEOTIDE SEQUENCE [LARGE SCALE GENOMIC DNA]</scope>
    <source>
        <strain evidence="9">albino</strain>
    </source>
</reference>
<dbReference type="CDD" id="cd06137">
    <property type="entry name" value="DEDDh_RNase"/>
    <property type="match status" value="1"/>
</dbReference>
<dbReference type="GO" id="GO:0006364">
    <property type="term" value="P:rRNA processing"/>
    <property type="evidence" value="ECO:0007669"/>
    <property type="project" value="UniProtKB-KW"/>
</dbReference>
<keyword evidence="4" id="KW-0269">Exonuclease</keyword>
<evidence type="ECO:0000256" key="4">
    <source>
        <dbReference type="ARBA" id="ARBA00022839"/>
    </source>
</evidence>
<evidence type="ECO:0000313" key="9">
    <source>
        <dbReference type="Proteomes" id="UP000316270"/>
    </source>
</evidence>
<dbReference type="GO" id="GO:0004527">
    <property type="term" value="F:exonuclease activity"/>
    <property type="evidence" value="ECO:0007669"/>
    <property type="project" value="UniProtKB-KW"/>
</dbReference>
<proteinExistence type="predicted"/>
<dbReference type="STRING" id="50376.A0A517LAB8"/>
<comment type="function">
    <text evidence="5">Exoribonuclease involved in ribosome biosynthesis. Involved in the processing of ITS1, the internal transcribed spacer localized between the 18S and 5.8S rRNAs.</text>
</comment>
<dbReference type="GO" id="GO:0005634">
    <property type="term" value="C:nucleus"/>
    <property type="evidence" value="ECO:0007669"/>
    <property type="project" value="TreeGrafter"/>
</dbReference>
<evidence type="ECO:0000313" key="8">
    <source>
        <dbReference type="EMBL" id="QDS72575.1"/>
    </source>
</evidence>
<gene>
    <name evidence="8" type="ORF">FKW77_000900</name>
</gene>
<dbReference type="PANTHER" id="PTHR12801">
    <property type="entry name" value="RNA EXONUCLEASE REXO1 / RECO3 FAMILY MEMBER-RELATED"/>
    <property type="match status" value="1"/>
</dbReference>
<dbReference type="PANTHER" id="PTHR12801:SF45">
    <property type="entry name" value="RNA EXONUCLEASE 4"/>
    <property type="match status" value="1"/>
</dbReference>
<keyword evidence="1" id="KW-0698">rRNA processing</keyword>
<dbReference type="SMART" id="SM00479">
    <property type="entry name" value="EXOIII"/>
    <property type="match status" value="1"/>
</dbReference>
<keyword evidence="2" id="KW-0540">Nuclease</keyword>
<name>A0A517LAB8_9PEZI</name>
<protein>
    <recommendedName>
        <fullName evidence="7">Exonuclease domain-containing protein</fullName>
    </recommendedName>
</protein>
<dbReference type="GO" id="GO:0000027">
    <property type="term" value="P:ribosomal large subunit assembly"/>
    <property type="evidence" value="ECO:0007669"/>
    <property type="project" value="TreeGrafter"/>
</dbReference>
<evidence type="ECO:0000256" key="3">
    <source>
        <dbReference type="ARBA" id="ARBA00022801"/>
    </source>
</evidence>
<dbReference type="Proteomes" id="UP000316270">
    <property type="component" value="Chromosome 8"/>
</dbReference>
<dbReference type="InterPro" id="IPR013520">
    <property type="entry name" value="Ribonucl_H"/>
</dbReference>
<evidence type="ECO:0000259" key="7">
    <source>
        <dbReference type="SMART" id="SM00479"/>
    </source>
</evidence>
<feature type="region of interest" description="Disordered" evidence="6">
    <location>
        <begin position="70"/>
        <end position="91"/>
    </location>
</feature>
<evidence type="ECO:0000256" key="1">
    <source>
        <dbReference type="ARBA" id="ARBA00022552"/>
    </source>
</evidence>
<dbReference type="GO" id="GO:0003676">
    <property type="term" value="F:nucleic acid binding"/>
    <property type="evidence" value="ECO:0007669"/>
    <property type="project" value="InterPro"/>
</dbReference>
<accession>A0A517LAB8</accession>
<dbReference type="InterPro" id="IPR012337">
    <property type="entry name" value="RNaseH-like_sf"/>
</dbReference>
<evidence type="ECO:0000256" key="2">
    <source>
        <dbReference type="ARBA" id="ARBA00022722"/>
    </source>
</evidence>
<dbReference type="InterPro" id="IPR036397">
    <property type="entry name" value="RNaseH_sf"/>
</dbReference>